<feature type="non-terminal residue" evidence="1">
    <location>
        <position position="55"/>
    </location>
</feature>
<proteinExistence type="predicted"/>
<sequence length="55" mass="6206">MNMKPKLTIRLLLLGVAAAALTACSDWTEMETVENQVNKPWEQDPELWAEYTAAL</sequence>
<dbReference type="PROSITE" id="PS51257">
    <property type="entry name" value="PROKAR_LIPOPROTEIN"/>
    <property type="match status" value="1"/>
</dbReference>
<accession>K1UPK4</accession>
<dbReference type="EMBL" id="AJWY01004074">
    <property type="protein sequence ID" value="EKC73426.1"/>
    <property type="molecule type" value="Genomic_DNA"/>
</dbReference>
<gene>
    <name evidence="1" type="ORF">LEA_06235</name>
</gene>
<reference evidence="1" key="1">
    <citation type="journal article" date="2013" name="Environ. Microbiol.">
        <title>Microbiota from the distal guts of lean and obese adolescents exhibit partial functional redundancy besides clear differences in community structure.</title>
        <authorList>
            <person name="Ferrer M."/>
            <person name="Ruiz A."/>
            <person name="Lanza F."/>
            <person name="Haange S.B."/>
            <person name="Oberbach A."/>
            <person name="Till H."/>
            <person name="Bargiela R."/>
            <person name="Campoy C."/>
            <person name="Segura M.T."/>
            <person name="Richter M."/>
            <person name="von Bergen M."/>
            <person name="Seifert J."/>
            <person name="Suarez A."/>
        </authorList>
    </citation>
    <scope>NUCLEOTIDE SEQUENCE</scope>
</reference>
<name>K1UPK4_9ZZZZ</name>
<dbReference type="AlphaFoldDB" id="K1UPK4"/>
<organism evidence="1">
    <name type="scientific">human gut metagenome</name>
    <dbReference type="NCBI Taxonomy" id="408170"/>
    <lineage>
        <taxon>unclassified sequences</taxon>
        <taxon>metagenomes</taxon>
        <taxon>organismal metagenomes</taxon>
    </lineage>
</organism>
<protein>
    <submittedName>
        <fullName evidence="1">Secreted protein</fullName>
    </submittedName>
</protein>
<evidence type="ECO:0000313" key="1">
    <source>
        <dbReference type="EMBL" id="EKC73426.1"/>
    </source>
</evidence>
<comment type="caution">
    <text evidence="1">The sequence shown here is derived from an EMBL/GenBank/DDBJ whole genome shotgun (WGS) entry which is preliminary data.</text>
</comment>